<dbReference type="AlphaFoldDB" id="A0A6C0C052"/>
<sequence length="187" mass="22070">MFFCEESVYGDENGKPCVCEKLYESGGYICHVFYFALLYNIKKINKERWVAVDVIFINYKYIMELIKEYNILLLDFLKTCDINCSLMEDLEGLQIPREKLLNLEIYNKASSHIPRFKKKVSSSYLTSLQSTAQKNQKWPFINLLRQILKTYNYNLTPKRLANGYTKTGKKLYRRIFLISMINPPPQS</sequence>
<accession>A0A6C0C052</accession>
<organism evidence="1">
    <name type="scientific">viral metagenome</name>
    <dbReference type="NCBI Taxonomy" id="1070528"/>
    <lineage>
        <taxon>unclassified sequences</taxon>
        <taxon>metagenomes</taxon>
        <taxon>organismal metagenomes</taxon>
    </lineage>
</organism>
<name>A0A6C0C052_9ZZZZ</name>
<reference evidence="1" key="1">
    <citation type="journal article" date="2020" name="Nature">
        <title>Giant virus diversity and host interactions through global metagenomics.</title>
        <authorList>
            <person name="Schulz F."/>
            <person name="Roux S."/>
            <person name="Paez-Espino D."/>
            <person name="Jungbluth S."/>
            <person name="Walsh D.A."/>
            <person name="Denef V.J."/>
            <person name="McMahon K.D."/>
            <person name="Konstantinidis K.T."/>
            <person name="Eloe-Fadrosh E.A."/>
            <person name="Kyrpides N.C."/>
            <person name="Woyke T."/>
        </authorList>
    </citation>
    <scope>NUCLEOTIDE SEQUENCE</scope>
    <source>
        <strain evidence="1">GVMAG-M-3300020166-5</strain>
    </source>
</reference>
<dbReference type="EMBL" id="MN739283">
    <property type="protein sequence ID" value="QHS96998.1"/>
    <property type="molecule type" value="Genomic_DNA"/>
</dbReference>
<evidence type="ECO:0000313" key="1">
    <source>
        <dbReference type="EMBL" id="QHS96998.1"/>
    </source>
</evidence>
<protein>
    <submittedName>
        <fullName evidence="1">Uncharacterized protein</fullName>
    </submittedName>
</protein>
<proteinExistence type="predicted"/>